<evidence type="ECO:0000313" key="2">
    <source>
        <dbReference type="Proteomes" id="UP000724584"/>
    </source>
</evidence>
<keyword evidence="2" id="KW-1185">Reference proteome</keyword>
<dbReference type="EMBL" id="JAGIZQ010000004">
    <property type="protein sequence ID" value="KAH6632480.1"/>
    <property type="molecule type" value="Genomic_DNA"/>
</dbReference>
<gene>
    <name evidence="1" type="ORF">F5144DRAFT_650552</name>
</gene>
<sequence>MADYTGDVLAVLFNRAHNHDIEFTASAYWQAMMQANFTLRDGYAVLCEQSPDENDRTRIDQIVYRLTPDRLLGQLCLVEGKRRGVGNAHIIEAEDRALRGARKALEHSGQEFVFAMTHWRTQFRVWQLRAGTEELEPMDG</sequence>
<name>A0ACB7P840_9PEZI</name>
<feature type="non-terminal residue" evidence="1">
    <location>
        <position position="140"/>
    </location>
</feature>
<accession>A0ACB7P840</accession>
<dbReference type="Proteomes" id="UP000724584">
    <property type="component" value="Unassembled WGS sequence"/>
</dbReference>
<comment type="caution">
    <text evidence="1">The sequence shown here is derived from an EMBL/GenBank/DDBJ whole genome shotgun (WGS) entry which is preliminary data.</text>
</comment>
<reference evidence="1 2" key="1">
    <citation type="journal article" date="2021" name="Nat. Commun.">
        <title>Genetic determinants of endophytism in the Arabidopsis root mycobiome.</title>
        <authorList>
            <person name="Mesny F."/>
            <person name="Miyauchi S."/>
            <person name="Thiergart T."/>
            <person name="Pickel B."/>
            <person name="Atanasova L."/>
            <person name="Karlsson M."/>
            <person name="Huettel B."/>
            <person name="Barry K.W."/>
            <person name="Haridas S."/>
            <person name="Chen C."/>
            <person name="Bauer D."/>
            <person name="Andreopoulos W."/>
            <person name="Pangilinan J."/>
            <person name="LaButti K."/>
            <person name="Riley R."/>
            <person name="Lipzen A."/>
            <person name="Clum A."/>
            <person name="Drula E."/>
            <person name="Henrissat B."/>
            <person name="Kohler A."/>
            <person name="Grigoriev I.V."/>
            <person name="Martin F.M."/>
            <person name="Hacquard S."/>
        </authorList>
    </citation>
    <scope>NUCLEOTIDE SEQUENCE [LARGE SCALE GENOMIC DNA]</scope>
    <source>
        <strain evidence="1 2">MPI-SDFR-AT-0079</strain>
    </source>
</reference>
<organism evidence="1 2">
    <name type="scientific">Chaetomium tenue</name>
    <dbReference type="NCBI Taxonomy" id="1854479"/>
    <lineage>
        <taxon>Eukaryota</taxon>
        <taxon>Fungi</taxon>
        <taxon>Dikarya</taxon>
        <taxon>Ascomycota</taxon>
        <taxon>Pezizomycotina</taxon>
        <taxon>Sordariomycetes</taxon>
        <taxon>Sordariomycetidae</taxon>
        <taxon>Sordariales</taxon>
        <taxon>Chaetomiaceae</taxon>
        <taxon>Chaetomium</taxon>
    </lineage>
</organism>
<proteinExistence type="predicted"/>
<evidence type="ECO:0000313" key="1">
    <source>
        <dbReference type="EMBL" id="KAH6632480.1"/>
    </source>
</evidence>
<protein>
    <submittedName>
        <fullName evidence="1">Uncharacterized protein</fullName>
    </submittedName>
</protein>